<gene>
    <name evidence="1" type="ORF">SAMN05444406_11363</name>
</gene>
<dbReference type="RefSeq" id="WP_092282345.1">
    <property type="nucleotide sequence ID" value="NZ_FOXR01000013.1"/>
</dbReference>
<name>A0A1I5W134_9FIRM</name>
<reference evidence="1 2" key="1">
    <citation type="submission" date="2016-10" db="EMBL/GenBank/DDBJ databases">
        <authorList>
            <person name="de Groot N.N."/>
        </authorList>
    </citation>
    <scope>NUCLEOTIDE SEQUENCE [LARGE SCALE GENOMIC DNA]</scope>
    <source>
        <strain evidence="1 2">DSM 20678</strain>
    </source>
</reference>
<keyword evidence="2" id="KW-1185">Reference proteome</keyword>
<evidence type="ECO:0008006" key="3">
    <source>
        <dbReference type="Google" id="ProtNLM"/>
    </source>
</evidence>
<organism evidence="1 2">
    <name type="scientific">Caldicoprobacter faecalis</name>
    <dbReference type="NCBI Taxonomy" id="937334"/>
    <lineage>
        <taxon>Bacteria</taxon>
        <taxon>Bacillati</taxon>
        <taxon>Bacillota</taxon>
        <taxon>Clostridia</taxon>
        <taxon>Caldicoprobacterales</taxon>
        <taxon>Caldicoprobacteraceae</taxon>
        <taxon>Caldicoprobacter</taxon>
    </lineage>
</organism>
<dbReference type="InterPro" id="IPR024042">
    <property type="entry name" value="TM1646-like_dom_sf"/>
</dbReference>
<dbReference type="AlphaFoldDB" id="A0A1I5W134"/>
<dbReference type="EMBL" id="FOXR01000013">
    <property type="protein sequence ID" value="SFQ13468.1"/>
    <property type="molecule type" value="Genomic_DNA"/>
</dbReference>
<dbReference type="SUPFAM" id="SSF158397">
    <property type="entry name" value="TM1646-like"/>
    <property type="match status" value="1"/>
</dbReference>
<proteinExistence type="predicted"/>
<dbReference type="InterPro" id="IPR005585">
    <property type="entry name" value="DUF327"/>
</dbReference>
<dbReference type="OrthoDB" id="1680946at2"/>
<accession>A0A1I5W134</accession>
<protein>
    <recommendedName>
        <fullName evidence="3">DUF327 domain-containing protein</fullName>
    </recommendedName>
</protein>
<dbReference type="Gene3D" id="1.20.120.490">
    <property type="entry name" value="Hypothetical protein TM1646-like domain"/>
    <property type="match status" value="1"/>
</dbReference>
<dbReference type="Pfam" id="PF03885">
    <property type="entry name" value="DUF327"/>
    <property type="match status" value="1"/>
</dbReference>
<dbReference type="Proteomes" id="UP000198577">
    <property type="component" value="Unassembled WGS sequence"/>
</dbReference>
<evidence type="ECO:0000313" key="1">
    <source>
        <dbReference type="EMBL" id="SFQ13468.1"/>
    </source>
</evidence>
<dbReference type="STRING" id="937334.SAMN05444406_11363"/>
<evidence type="ECO:0000313" key="2">
    <source>
        <dbReference type="Proteomes" id="UP000198577"/>
    </source>
</evidence>
<sequence length="151" mass="17967">MRIRDAVVRDKEMGLNSLMRKEVYPDEVHSKSFSGVMRDTQERLIEQELLLLMEEIKLQEEKLIKHLTLAEVIRYRKLVSRFLSTVVSNMYQFTKHDYFNSQGRHEVYAVVNKVNQKLEELVKQVLHSDRDKLKILSLVDDIRGLLIDLFY</sequence>